<feature type="domain" description="CMP/dCMP-type deaminase" evidence="9">
    <location>
        <begin position="17"/>
        <end position="130"/>
    </location>
</feature>
<dbReference type="OrthoDB" id="9802676at2"/>
<evidence type="ECO:0000313" key="10">
    <source>
        <dbReference type="EMBL" id="TCV93326.1"/>
    </source>
</evidence>
<comment type="subunit">
    <text evidence="2 8">Homodimer.</text>
</comment>
<organism evidence="10 11">
    <name type="scientific">Luteibacter rhizovicinus</name>
    <dbReference type="NCBI Taxonomy" id="242606"/>
    <lineage>
        <taxon>Bacteria</taxon>
        <taxon>Pseudomonadati</taxon>
        <taxon>Pseudomonadota</taxon>
        <taxon>Gammaproteobacteria</taxon>
        <taxon>Lysobacterales</taxon>
        <taxon>Rhodanobacteraceae</taxon>
        <taxon>Luteibacter</taxon>
    </lineage>
</organism>
<dbReference type="HAMAP" id="MF_00972">
    <property type="entry name" value="tRNA_aden_deaminase"/>
    <property type="match status" value="1"/>
</dbReference>
<dbReference type="AlphaFoldDB" id="A0A4R3YLZ5"/>
<dbReference type="InterPro" id="IPR016192">
    <property type="entry name" value="APOBEC/CMP_deaminase_Zn-bd"/>
</dbReference>
<evidence type="ECO:0000256" key="2">
    <source>
        <dbReference type="ARBA" id="ARBA00011738"/>
    </source>
</evidence>
<evidence type="ECO:0000256" key="1">
    <source>
        <dbReference type="ARBA" id="ARBA00010669"/>
    </source>
</evidence>
<evidence type="ECO:0000256" key="4">
    <source>
        <dbReference type="ARBA" id="ARBA00022723"/>
    </source>
</evidence>
<keyword evidence="3 8" id="KW-0819">tRNA processing</keyword>
<comment type="catalytic activity">
    <reaction evidence="7 8">
        <text>adenosine(34) in tRNA + H2O + H(+) = inosine(34) in tRNA + NH4(+)</text>
        <dbReference type="Rhea" id="RHEA:43168"/>
        <dbReference type="Rhea" id="RHEA-COMP:10373"/>
        <dbReference type="Rhea" id="RHEA-COMP:10374"/>
        <dbReference type="ChEBI" id="CHEBI:15377"/>
        <dbReference type="ChEBI" id="CHEBI:15378"/>
        <dbReference type="ChEBI" id="CHEBI:28938"/>
        <dbReference type="ChEBI" id="CHEBI:74411"/>
        <dbReference type="ChEBI" id="CHEBI:82852"/>
        <dbReference type="EC" id="3.5.4.33"/>
    </reaction>
</comment>
<keyword evidence="4 8" id="KW-0479">Metal-binding</keyword>
<evidence type="ECO:0000313" key="11">
    <source>
        <dbReference type="Proteomes" id="UP000295645"/>
    </source>
</evidence>
<dbReference type="Proteomes" id="UP000295645">
    <property type="component" value="Unassembled WGS sequence"/>
</dbReference>
<dbReference type="InterPro" id="IPR002125">
    <property type="entry name" value="CMP_dCMP_dom"/>
</dbReference>
<dbReference type="GO" id="GO:0002100">
    <property type="term" value="P:tRNA wobble adenosine to inosine editing"/>
    <property type="evidence" value="ECO:0007669"/>
    <property type="project" value="UniProtKB-UniRule"/>
</dbReference>
<dbReference type="InterPro" id="IPR016193">
    <property type="entry name" value="Cytidine_deaminase-like"/>
</dbReference>
<feature type="binding site" evidence="8">
    <location>
        <position position="99"/>
    </location>
    <ligand>
        <name>Zn(2+)</name>
        <dbReference type="ChEBI" id="CHEBI:29105"/>
        <note>catalytic</note>
    </ligand>
</feature>
<evidence type="ECO:0000256" key="8">
    <source>
        <dbReference type="HAMAP-Rule" id="MF_00972"/>
    </source>
</evidence>
<evidence type="ECO:0000256" key="6">
    <source>
        <dbReference type="ARBA" id="ARBA00022833"/>
    </source>
</evidence>
<dbReference type="RefSeq" id="WP_132145032.1">
    <property type="nucleotide sequence ID" value="NZ_SMCS01000005.1"/>
</dbReference>
<dbReference type="Pfam" id="PF00383">
    <property type="entry name" value="dCMP_cyt_deam_1"/>
    <property type="match status" value="1"/>
</dbReference>
<feature type="binding site" evidence="8">
    <location>
        <position position="102"/>
    </location>
    <ligand>
        <name>Zn(2+)</name>
        <dbReference type="ChEBI" id="CHEBI:29105"/>
        <note>catalytic</note>
    </ligand>
</feature>
<proteinExistence type="inferred from homology"/>
<reference evidence="10 11" key="1">
    <citation type="submission" date="2019-03" db="EMBL/GenBank/DDBJ databases">
        <title>Above-ground endophytic microbial communities from plants in different locations in the United States.</title>
        <authorList>
            <person name="Frank C."/>
        </authorList>
    </citation>
    <scope>NUCLEOTIDE SEQUENCE [LARGE SCALE GENOMIC DNA]</scope>
    <source>
        <strain evidence="10 11">LP_13_YM</strain>
    </source>
</reference>
<dbReference type="Gene3D" id="3.40.140.10">
    <property type="entry name" value="Cytidine Deaminase, domain 2"/>
    <property type="match status" value="1"/>
</dbReference>
<dbReference type="FunFam" id="3.40.140.10:FF:000005">
    <property type="entry name" value="tRNA-specific adenosine deaminase"/>
    <property type="match status" value="1"/>
</dbReference>
<comment type="similarity">
    <text evidence="1">Belongs to the cytidine and deoxycytidylate deaminase family. ADAT2 subfamily.</text>
</comment>
<dbReference type="GO" id="GO:0052717">
    <property type="term" value="F:tRNA-specific adenosine-34 deaminase activity"/>
    <property type="evidence" value="ECO:0007669"/>
    <property type="project" value="UniProtKB-UniRule"/>
</dbReference>
<dbReference type="InterPro" id="IPR028883">
    <property type="entry name" value="tRNA_aden_deaminase"/>
</dbReference>
<dbReference type="EC" id="3.5.4.33" evidence="8"/>
<comment type="function">
    <text evidence="8">Catalyzes the deamination of adenosine to inosine at the wobble position 34 of tRNA(Arg2).</text>
</comment>
<comment type="caution">
    <text evidence="10">The sequence shown here is derived from an EMBL/GenBank/DDBJ whole genome shotgun (WGS) entry which is preliminary data.</text>
</comment>
<dbReference type="GO" id="GO:0008270">
    <property type="term" value="F:zinc ion binding"/>
    <property type="evidence" value="ECO:0007669"/>
    <property type="project" value="UniProtKB-UniRule"/>
</dbReference>
<dbReference type="SUPFAM" id="SSF53927">
    <property type="entry name" value="Cytidine deaminase-like"/>
    <property type="match status" value="1"/>
</dbReference>
<dbReference type="PANTHER" id="PTHR11079:SF202">
    <property type="entry name" value="TRNA-SPECIFIC ADENOSINE DEAMINASE"/>
    <property type="match status" value="1"/>
</dbReference>
<evidence type="ECO:0000256" key="3">
    <source>
        <dbReference type="ARBA" id="ARBA00022694"/>
    </source>
</evidence>
<dbReference type="PANTHER" id="PTHR11079">
    <property type="entry name" value="CYTOSINE DEAMINASE FAMILY MEMBER"/>
    <property type="match status" value="1"/>
</dbReference>
<evidence type="ECO:0000256" key="5">
    <source>
        <dbReference type="ARBA" id="ARBA00022801"/>
    </source>
</evidence>
<gene>
    <name evidence="8" type="primary">tadA</name>
    <name evidence="10" type="ORF">EC912_105186</name>
</gene>
<evidence type="ECO:0000259" key="9">
    <source>
        <dbReference type="PROSITE" id="PS51747"/>
    </source>
</evidence>
<dbReference type="CDD" id="cd01285">
    <property type="entry name" value="nucleoside_deaminase"/>
    <property type="match status" value="1"/>
</dbReference>
<keyword evidence="6 8" id="KW-0862">Zinc</keyword>
<keyword evidence="5 8" id="KW-0378">Hydrolase</keyword>
<dbReference type="PROSITE" id="PS00903">
    <property type="entry name" value="CYT_DCMP_DEAMINASES_1"/>
    <property type="match status" value="1"/>
</dbReference>
<dbReference type="EMBL" id="SMCS01000005">
    <property type="protein sequence ID" value="TCV93326.1"/>
    <property type="molecule type" value="Genomic_DNA"/>
</dbReference>
<keyword evidence="11" id="KW-1185">Reference proteome</keyword>
<comment type="cofactor">
    <cofactor evidence="8">
        <name>Zn(2+)</name>
        <dbReference type="ChEBI" id="CHEBI:29105"/>
    </cofactor>
    <text evidence="8">Binds 1 zinc ion per subunit.</text>
</comment>
<accession>A0A4R3YLZ5</accession>
<sequence length="165" mass="17615">MSDTLPFEASAASSFSDDDRVFMTRALELAAHARDAEGEVPVGAVLVLDGAIVGEGWNRNISLNDPTAHAEIQALRAAGQALANYRYPGSTLYVTLEPCSMCAMAMVHARVGRVVYGAADPKTGAAGSVFDTLVSDRHNHRVSVQGGLCADEASTMLREFFRARR</sequence>
<evidence type="ECO:0000256" key="7">
    <source>
        <dbReference type="ARBA" id="ARBA00048045"/>
    </source>
</evidence>
<dbReference type="PROSITE" id="PS51747">
    <property type="entry name" value="CYT_DCMP_DEAMINASES_2"/>
    <property type="match status" value="1"/>
</dbReference>
<dbReference type="NCBIfam" id="NF008113">
    <property type="entry name" value="PRK10860.1"/>
    <property type="match status" value="1"/>
</dbReference>
<feature type="active site" description="Proton donor" evidence="8">
    <location>
        <position position="71"/>
    </location>
</feature>
<name>A0A4R3YLZ5_9GAMM</name>
<protein>
    <recommendedName>
        <fullName evidence="8">tRNA-specific adenosine deaminase</fullName>
        <ecNumber evidence="8">3.5.4.33</ecNumber>
    </recommendedName>
</protein>
<feature type="binding site" evidence="8">
    <location>
        <position position="69"/>
    </location>
    <ligand>
        <name>Zn(2+)</name>
        <dbReference type="ChEBI" id="CHEBI:29105"/>
        <note>catalytic</note>
    </ligand>
</feature>